<keyword evidence="3" id="KW-1185">Reference proteome</keyword>
<dbReference type="Proteomes" id="UP001596067">
    <property type="component" value="Unassembled WGS sequence"/>
</dbReference>
<evidence type="ECO:0000313" key="3">
    <source>
        <dbReference type="Proteomes" id="UP001596067"/>
    </source>
</evidence>
<dbReference type="InterPro" id="IPR027417">
    <property type="entry name" value="P-loop_NTPase"/>
</dbReference>
<feature type="region of interest" description="Disordered" evidence="1">
    <location>
        <begin position="651"/>
        <end position="677"/>
    </location>
</feature>
<dbReference type="PANTHER" id="PTHR47691">
    <property type="entry name" value="REGULATOR-RELATED"/>
    <property type="match status" value="1"/>
</dbReference>
<accession>A0ABW1ETV3</accession>
<evidence type="ECO:0000313" key="2">
    <source>
        <dbReference type="EMBL" id="MFC5885043.1"/>
    </source>
</evidence>
<proteinExistence type="predicted"/>
<gene>
    <name evidence="2" type="ORF">ACFP0N_08650</name>
</gene>
<dbReference type="PRINTS" id="PR00364">
    <property type="entry name" value="DISEASERSIST"/>
</dbReference>
<name>A0ABW1ETV3_9ACTN</name>
<sequence length="677" mass="73337">MDAYETANTMSGTVHGYVVQGRNVEVHLPSGPRLATPHQVRKPRPVFVNRESELSALVAALGRAADGGPAVVAFTGLGGVGKTELIAQFVHRYGGHFPGGDLYADLAVHRHDGEVDLGAVLGGFLRAFAVERVPDSMAERATLYRTVTAERHVLLFLDNVEQAAEVRTLVPSAGLVVVAGRRRLPGLRLDGAEVLDLEPLGVTAGAALVRRWLGPERGSEQELRQLVEQCGGLPLALNAVGFQLLDRSRLGVGQVVAELSDRERGLSSFSNAEGGIDGVLDSVYRRLHRTTRELYHLIGVNPGPLVSAELASAAGIERVDQGLAELRSAHLLDDVVAASPDEHYRAHDLVRRHAYERVRELPERSGLFARVVEYYRGRAFLADVAVLGSRLRLQEPAGEGLPGFTSGAVALDWLRAERANLREVVRSAGEQGRHGDVWRLCESLWPLYHGGKYYDDWIETHRLGVESARRDDRSDAVVRMCNQLARAHYELRDFPRATEQLAAASELVPLVADRRLVGVLHETDGLLCLADGRPERAVELFTLAREENEGDAHGVVVQSYNLAQALIAVGRPEQAVVVLDEATALAEAEGDAPMLMRLPLVRARAHRVLGLLDEAAALAAEAARRAAALGQRLKEAEALRLLVTLAEESGDTGLAERGRSRLGELGGPEADAGQRGR</sequence>
<evidence type="ECO:0000256" key="1">
    <source>
        <dbReference type="SAM" id="MobiDB-lite"/>
    </source>
</evidence>
<dbReference type="SUPFAM" id="SSF52540">
    <property type="entry name" value="P-loop containing nucleoside triphosphate hydrolases"/>
    <property type="match status" value="1"/>
</dbReference>
<dbReference type="RefSeq" id="WP_313762903.1">
    <property type="nucleotide sequence ID" value="NZ_BAAAVH010000039.1"/>
</dbReference>
<dbReference type="PANTHER" id="PTHR47691:SF3">
    <property type="entry name" value="HTH-TYPE TRANSCRIPTIONAL REGULATOR RV0890C-RELATED"/>
    <property type="match status" value="1"/>
</dbReference>
<dbReference type="Gene3D" id="3.40.50.300">
    <property type="entry name" value="P-loop containing nucleotide triphosphate hydrolases"/>
    <property type="match status" value="1"/>
</dbReference>
<dbReference type="Gene3D" id="1.25.40.10">
    <property type="entry name" value="Tetratricopeptide repeat domain"/>
    <property type="match status" value="1"/>
</dbReference>
<dbReference type="EMBL" id="JBHSOD010000007">
    <property type="protein sequence ID" value="MFC5885043.1"/>
    <property type="molecule type" value="Genomic_DNA"/>
</dbReference>
<comment type="caution">
    <text evidence="2">The sequence shown here is derived from an EMBL/GenBank/DDBJ whole genome shotgun (WGS) entry which is preliminary data.</text>
</comment>
<dbReference type="SUPFAM" id="SSF48452">
    <property type="entry name" value="TPR-like"/>
    <property type="match status" value="1"/>
</dbReference>
<dbReference type="InterPro" id="IPR011990">
    <property type="entry name" value="TPR-like_helical_dom_sf"/>
</dbReference>
<reference evidence="3" key="1">
    <citation type="journal article" date="2019" name="Int. J. Syst. Evol. Microbiol.">
        <title>The Global Catalogue of Microorganisms (GCM) 10K type strain sequencing project: providing services to taxonomists for standard genome sequencing and annotation.</title>
        <authorList>
            <consortium name="The Broad Institute Genomics Platform"/>
            <consortium name="The Broad Institute Genome Sequencing Center for Infectious Disease"/>
            <person name="Wu L."/>
            <person name="Ma J."/>
        </authorList>
    </citation>
    <scope>NUCLEOTIDE SEQUENCE [LARGE SCALE GENOMIC DNA]</scope>
    <source>
        <strain evidence="3">CGMCC 4.1469</strain>
    </source>
</reference>
<organism evidence="2 3">
    <name type="scientific">Kitasatospora aburaviensis</name>
    <dbReference type="NCBI Taxonomy" id="67265"/>
    <lineage>
        <taxon>Bacteria</taxon>
        <taxon>Bacillati</taxon>
        <taxon>Actinomycetota</taxon>
        <taxon>Actinomycetes</taxon>
        <taxon>Kitasatosporales</taxon>
        <taxon>Streptomycetaceae</taxon>
        <taxon>Kitasatospora</taxon>
    </lineage>
</organism>
<protein>
    <submittedName>
        <fullName evidence="2">Uncharacterized protein</fullName>
    </submittedName>
</protein>